<dbReference type="Proteomes" id="UP000444316">
    <property type="component" value="Unassembled WGS sequence"/>
</dbReference>
<dbReference type="PANTHER" id="PTHR20854">
    <property type="entry name" value="INOSITOL MONOPHOSPHATASE"/>
    <property type="match status" value="1"/>
</dbReference>
<evidence type="ECO:0000313" key="4">
    <source>
        <dbReference type="Proteomes" id="UP000444316"/>
    </source>
</evidence>
<feature type="binding site" evidence="2">
    <location>
        <position position="221"/>
    </location>
    <ligand>
        <name>Mg(2+)</name>
        <dbReference type="ChEBI" id="CHEBI:18420"/>
        <label>1</label>
        <note>catalytic</note>
    </ligand>
</feature>
<dbReference type="GO" id="GO:0007165">
    <property type="term" value="P:signal transduction"/>
    <property type="evidence" value="ECO:0007669"/>
    <property type="project" value="TreeGrafter"/>
</dbReference>
<sequence>MYTPHPVDRQLLARLAQPLRDLGDTLLQRQPRQAMADPALMKQTLEAACRRAHAALAPLLRELAPALPLAQPGIRPQQLQAEYPAYWLFDPVDGAVQYLHGLPLWTMTLTLLIDGRAVLAWVLHPALGMLYCAAQGEGATANGRPMTVALQQQLAMAMLGTSFPNYPPRPQQEVDAFLRRLASIVPHVLAQRWMGPASLSLCQLAAGQLHGYWEQGSTLYDWLPGMLIASEAGAVVTGLDGSELDWASAGILALTPSLQPAMLKLLAGHPVA</sequence>
<feature type="binding site" evidence="2">
    <location>
        <position position="93"/>
    </location>
    <ligand>
        <name>Mg(2+)</name>
        <dbReference type="ChEBI" id="CHEBI:18420"/>
        <label>2</label>
    </ligand>
</feature>
<protein>
    <recommendedName>
        <fullName evidence="5">Inositol monophosphatase</fullName>
    </recommendedName>
</protein>
<dbReference type="EMBL" id="WWCL01000002">
    <property type="protein sequence ID" value="MYN45619.1"/>
    <property type="molecule type" value="Genomic_DNA"/>
</dbReference>
<dbReference type="GO" id="GO:0008934">
    <property type="term" value="F:inositol monophosphate 1-phosphatase activity"/>
    <property type="evidence" value="ECO:0007669"/>
    <property type="project" value="TreeGrafter"/>
</dbReference>
<keyword evidence="4" id="KW-1185">Reference proteome</keyword>
<evidence type="ECO:0000256" key="2">
    <source>
        <dbReference type="PIRSR" id="PIRSR600760-2"/>
    </source>
</evidence>
<dbReference type="PRINTS" id="PR00377">
    <property type="entry name" value="IMPHPHTASES"/>
</dbReference>
<keyword evidence="2" id="KW-0479">Metal-binding</keyword>
<proteinExistence type="inferred from homology"/>
<dbReference type="PANTHER" id="PTHR20854:SF4">
    <property type="entry name" value="INOSITOL-1-MONOPHOSPHATASE-RELATED"/>
    <property type="match status" value="1"/>
</dbReference>
<dbReference type="Gene3D" id="3.40.190.80">
    <property type="match status" value="1"/>
</dbReference>
<dbReference type="InterPro" id="IPR000760">
    <property type="entry name" value="Inositol_monophosphatase-like"/>
</dbReference>
<name>A0A845HXA6_9BURK</name>
<dbReference type="Pfam" id="PF00459">
    <property type="entry name" value="Inositol_P"/>
    <property type="match status" value="1"/>
</dbReference>
<dbReference type="AlphaFoldDB" id="A0A845HXA6"/>
<reference evidence="3" key="1">
    <citation type="submission" date="2019-12" db="EMBL/GenBank/DDBJ databases">
        <title>Novel species isolated from a subtropical stream in China.</title>
        <authorList>
            <person name="Lu H."/>
        </authorList>
    </citation>
    <scope>NUCLEOTIDE SEQUENCE [LARGE SCALE GENOMIC DNA]</scope>
    <source>
        <strain evidence="3">FT93W</strain>
    </source>
</reference>
<comment type="caution">
    <text evidence="3">The sequence shown here is derived from an EMBL/GenBank/DDBJ whole genome shotgun (WGS) entry which is preliminary data.</text>
</comment>
<comment type="similarity">
    <text evidence="1">Belongs to the inositol monophosphatase superfamily.</text>
</comment>
<evidence type="ECO:0000313" key="3">
    <source>
        <dbReference type="EMBL" id="MYN45619.1"/>
    </source>
</evidence>
<comment type="cofactor">
    <cofactor evidence="2">
        <name>Mg(2+)</name>
        <dbReference type="ChEBI" id="CHEBI:18420"/>
    </cofactor>
</comment>
<dbReference type="RefSeq" id="WP_161035199.1">
    <property type="nucleotide sequence ID" value="NZ_WWCL01000002.1"/>
</dbReference>
<organism evidence="3 4">
    <name type="scientific">Duganella fentianensis</name>
    <dbReference type="NCBI Taxonomy" id="2692177"/>
    <lineage>
        <taxon>Bacteria</taxon>
        <taxon>Pseudomonadati</taxon>
        <taxon>Pseudomonadota</taxon>
        <taxon>Betaproteobacteria</taxon>
        <taxon>Burkholderiales</taxon>
        <taxon>Oxalobacteraceae</taxon>
        <taxon>Telluria group</taxon>
        <taxon>Duganella</taxon>
    </lineage>
</organism>
<dbReference type="GO" id="GO:0006020">
    <property type="term" value="P:inositol metabolic process"/>
    <property type="evidence" value="ECO:0007669"/>
    <property type="project" value="TreeGrafter"/>
</dbReference>
<keyword evidence="2" id="KW-0460">Magnesium</keyword>
<dbReference type="GO" id="GO:0046872">
    <property type="term" value="F:metal ion binding"/>
    <property type="evidence" value="ECO:0007669"/>
    <property type="project" value="UniProtKB-KW"/>
</dbReference>
<evidence type="ECO:0000256" key="1">
    <source>
        <dbReference type="ARBA" id="ARBA00009759"/>
    </source>
</evidence>
<accession>A0A845HXA6</accession>
<dbReference type="Gene3D" id="3.30.540.10">
    <property type="entry name" value="Fructose-1,6-Bisphosphatase, subunit A, domain 1"/>
    <property type="match status" value="1"/>
</dbReference>
<evidence type="ECO:0008006" key="5">
    <source>
        <dbReference type="Google" id="ProtNLM"/>
    </source>
</evidence>
<dbReference type="SUPFAM" id="SSF56655">
    <property type="entry name" value="Carbohydrate phosphatase"/>
    <property type="match status" value="1"/>
</dbReference>
<gene>
    <name evidence="3" type="ORF">GTP23_11225</name>
</gene>
<dbReference type="CDD" id="cd01637">
    <property type="entry name" value="IMPase_like"/>
    <property type="match status" value="1"/>
</dbReference>
<feature type="binding site" evidence="2">
    <location>
        <position position="90"/>
    </location>
    <ligand>
        <name>Mg(2+)</name>
        <dbReference type="ChEBI" id="CHEBI:18420"/>
        <label>2</label>
    </ligand>
</feature>